<sequence length="203" mass="23201">MYSSSTEFLIRFNDLQFTIHYSDLAIQIKGFTSVTHNDEVDTTVVLPFIYEDLDGIEFARGDPTSKWSSIRASMGHLEPFNMKYVVVGNEGCGKNNYLGNYLKFYIEIRRAYLYIEIISNYNGSSTPLDHPADMYDYRIYTSANDMFSRVTIFNQVTRNGPKTFVSEYAVTRKDVGQGSLLVALAEAEFLIGLENNRFSEVSY</sequence>
<dbReference type="GO" id="GO:0046556">
    <property type="term" value="F:alpha-L-arabinofuranosidase activity"/>
    <property type="evidence" value="ECO:0007669"/>
    <property type="project" value="TreeGrafter"/>
</dbReference>
<dbReference type="PANTHER" id="PTHR31776">
    <property type="entry name" value="ALPHA-L-ARABINOFURANOSIDASE 1"/>
    <property type="match status" value="1"/>
</dbReference>
<accession>A0A1S2XDP6</accession>
<dbReference type="RefSeq" id="XP_004487737.1">
    <property type="nucleotide sequence ID" value="XM_004487680.1"/>
</dbReference>
<dbReference type="AlphaFoldDB" id="A0A1S2XDP6"/>
<reference evidence="3" key="2">
    <citation type="submission" date="2025-08" db="UniProtKB">
        <authorList>
            <consortium name="RefSeq"/>
        </authorList>
    </citation>
    <scope>IDENTIFICATION</scope>
    <source>
        <tissue evidence="3">Etiolated seedlings</tissue>
    </source>
</reference>
<dbReference type="Gene3D" id="3.20.20.80">
    <property type="entry name" value="Glycosidases"/>
    <property type="match status" value="1"/>
</dbReference>
<dbReference type="InterPro" id="IPR055235">
    <property type="entry name" value="ASD1_cat"/>
</dbReference>
<dbReference type="Proteomes" id="UP000087171">
    <property type="component" value="Chromosome Ca1"/>
</dbReference>
<organism evidence="2 3">
    <name type="scientific">Cicer arietinum</name>
    <name type="common">Chickpea</name>
    <name type="synonym">Garbanzo</name>
    <dbReference type="NCBI Taxonomy" id="3827"/>
    <lineage>
        <taxon>Eukaryota</taxon>
        <taxon>Viridiplantae</taxon>
        <taxon>Streptophyta</taxon>
        <taxon>Embryophyta</taxon>
        <taxon>Tracheophyta</taxon>
        <taxon>Spermatophyta</taxon>
        <taxon>Magnoliopsida</taxon>
        <taxon>eudicotyledons</taxon>
        <taxon>Gunneridae</taxon>
        <taxon>Pentapetalae</taxon>
        <taxon>rosids</taxon>
        <taxon>fabids</taxon>
        <taxon>Fabales</taxon>
        <taxon>Fabaceae</taxon>
        <taxon>Papilionoideae</taxon>
        <taxon>50 kb inversion clade</taxon>
        <taxon>NPAAA clade</taxon>
        <taxon>Hologalegina</taxon>
        <taxon>IRL clade</taxon>
        <taxon>Cicereae</taxon>
        <taxon>Cicer</taxon>
    </lineage>
</organism>
<dbReference type="Pfam" id="PF22848">
    <property type="entry name" value="ASD1_dom"/>
    <property type="match status" value="1"/>
</dbReference>
<dbReference type="GeneID" id="101500042"/>
<dbReference type="OrthoDB" id="1412498at2759"/>
<dbReference type="PaxDb" id="3827-XP_004487737.1"/>
<dbReference type="eggNOG" id="ENOG502QQEX">
    <property type="taxonomic scope" value="Eukaryota"/>
</dbReference>
<reference evidence="2" key="1">
    <citation type="journal article" date="2013" name="Nat. Biotechnol.">
        <title>Draft genome sequence of chickpea (Cicer arietinum) provides a resource for trait improvement.</title>
        <authorList>
            <person name="Varshney R.K."/>
            <person name="Song C."/>
            <person name="Saxena R.K."/>
            <person name="Azam S."/>
            <person name="Yu S."/>
            <person name="Sharpe A.G."/>
            <person name="Cannon S."/>
            <person name="Baek J."/>
            <person name="Rosen B.D."/>
            <person name="Tar'an B."/>
            <person name="Millan T."/>
            <person name="Zhang X."/>
            <person name="Ramsay L.D."/>
            <person name="Iwata A."/>
            <person name="Wang Y."/>
            <person name="Nelson W."/>
            <person name="Farmer A.D."/>
            <person name="Gaur P.M."/>
            <person name="Soderlund C."/>
            <person name="Penmetsa R.V."/>
            <person name="Xu C."/>
            <person name="Bharti A.K."/>
            <person name="He W."/>
            <person name="Winter P."/>
            <person name="Zhao S."/>
            <person name="Hane J.K."/>
            <person name="Carrasquilla-Garcia N."/>
            <person name="Condie J.A."/>
            <person name="Upadhyaya H.D."/>
            <person name="Luo M.C."/>
            <person name="Thudi M."/>
            <person name="Gowda C.L."/>
            <person name="Singh N.P."/>
            <person name="Lichtenzveig J."/>
            <person name="Gali K.K."/>
            <person name="Rubio J."/>
            <person name="Nadarajan N."/>
            <person name="Dolezel J."/>
            <person name="Bansal K.C."/>
            <person name="Xu X."/>
            <person name="Edwards D."/>
            <person name="Zhang G."/>
            <person name="Kahl G."/>
            <person name="Gil J."/>
            <person name="Singh K.B."/>
            <person name="Datta S.K."/>
            <person name="Jackson S.A."/>
            <person name="Wang J."/>
            <person name="Cook D.R."/>
        </authorList>
    </citation>
    <scope>NUCLEOTIDE SEQUENCE [LARGE SCALE GENOMIC DNA]</scope>
    <source>
        <strain evidence="2">cv. CDC Frontier</strain>
    </source>
</reference>
<dbReference type="SUPFAM" id="SSF51445">
    <property type="entry name" value="(Trans)glycosidases"/>
    <property type="match status" value="1"/>
</dbReference>
<dbReference type="STRING" id="3827.A0A1S2XDP6"/>
<dbReference type="KEGG" id="cam:101500042"/>
<gene>
    <name evidence="3" type="primary">LOC101500042</name>
</gene>
<dbReference type="PANTHER" id="PTHR31776:SF0">
    <property type="entry name" value="ALPHA-L-ARABINOFURANOSIDASE 1"/>
    <property type="match status" value="1"/>
</dbReference>
<name>A0A1S2XDP6_CICAR</name>
<evidence type="ECO:0000313" key="3">
    <source>
        <dbReference type="RefSeq" id="XP_004487737.1"/>
    </source>
</evidence>
<proteinExistence type="predicted"/>
<evidence type="ECO:0000259" key="1">
    <source>
        <dbReference type="Pfam" id="PF22848"/>
    </source>
</evidence>
<dbReference type="InterPro" id="IPR051563">
    <property type="entry name" value="Glycosyl_Hydrolase_51"/>
</dbReference>
<evidence type="ECO:0000313" key="2">
    <source>
        <dbReference type="Proteomes" id="UP000087171"/>
    </source>
</evidence>
<dbReference type="InterPro" id="IPR017853">
    <property type="entry name" value="GH"/>
</dbReference>
<keyword evidence="2" id="KW-1185">Reference proteome</keyword>
<protein>
    <submittedName>
        <fullName evidence="3">Alpha-L-arabinofuranosidase 1-like</fullName>
    </submittedName>
</protein>
<feature type="domain" description="Alpha-L-arabinofuranosidase 1 catalytic" evidence="1">
    <location>
        <begin position="37"/>
        <end position="157"/>
    </location>
</feature>